<keyword evidence="4" id="KW-1185">Reference proteome</keyword>
<dbReference type="InterPro" id="IPR029058">
    <property type="entry name" value="AB_hydrolase_fold"/>
</dbReference>
<evidence type="ECO:0000313" key="3">
    <source>
        <dbReference type="EMBL" id="CAI4213150.1"/>
    </source>
</evidence>
<dbReference type="OrthoDB" id="19653at2759"/>
<accession>A0A9P1M9B8</accession>
<gene>
    <name evidence="3" type="ORF">PPNO1_LOCUS2901</name>
</gene>
<proteinExistence type="predicted"/>
<dbReference type="PANTHER" id="PTHR48081">
    <property type="entry name" value="AB HYDROLASE SUPERFAMILY PROTEIN C4A8.06C"/>
    <property type="match status" value="1"/>
</dbReference>
<comment type="caution">
    <text evidence="3">The sequence shown here is derived from an EMBL/GenBank/DDBJ whole genome shotgun (WGS) entry which is preliminary data.</text>
</comment>
<dbReference type="PANTHER" id="PTHR48081:SF3">
    <property type="entry name" value="ALPHA_BETA HYDROLASE FOLD-3 DOMAIN-CONTAINING PROTEIN"/>
    <property type="match status" value="1"/>
</dbReference>
<feature type="domain" description="Alpha/beta hydrolase fold-3" evidence="2">
    <location>
        <begin position="34"/>
        <end position="95"/>
    </location>
</feature>
<dbReference type="Proteomes" id="UP000838763">
    <property type="component" value="Unassembled WGS sequence"/>
</dbReference>
<dbReference type="EMBL" id="CALLCH030000007">
    <property type="protein sequence ID" value="CAI4213150.1"/>
    <property type="molecule type" value="Genomic_DNA"/>
</dbReference>
<dbReference type="Gene3D" id="3.40.50.1820">
    <property type="entry name" value="alpha/beta hydrolase"/>
    <property type="match status" value="2"/>
</dbReference>
<dbReference type="GO" id="GO:0016787">
    <property type="term" value="F:hydrolase activity"/>
    <property type="evidence" value="ECO:0007669"/>
    <property type="project" value="UniProtKB-KW"/>
</dbReference>
<name>A0A9P1M9B8_9PEZI</name>
<dbReference type="InterPro" id="IPR013094">
    <property type="entry name" value="AB_hydrolase_3"/>
</dbReference>
<dbReference type="AlphaFoldDB" id="A0A9P1M9B8"/>
<evidence type="ECO:0000256" key="1">
    <source>
        <dbReference type="ARBA" id="ARBA00022801"/>
    </source>
</evidence>
<dbReference type="SUPFAM" id="SSF53474">
    <property type="entry name" value="alpha/beta-Hydrolases"/>
    <property type="match status" value="1"/>
</dbReference>
<organism evidence="3 4">
    <name type="scientific">Parascedosporium putredinis</name>
    <dbReference type="NCBI Taxonomy" id="1442378"/>
    <lineage>
        <taxon>Eukaryota</taxon>
        <taxon>Fungi</taxon>
        <taxon>Dikarya</taxon>
        <taxon>Ascomycota</taxon>
        <taxon>Pezizomycotina</taxon>
        <taxon>Sordariomycetes</taxon>
        <taxon>Hypocreomycetidae</taxon>
        <taxon>Microascales</taxon>
        <taxon>Microascaceae</taxon>
        <taxon>Parascedosporium</taxon>
    </lineage>
</organism>
<reference evidence="3" key="1">
    <citation type="submission" date="2022-11" db="EMBL/GenBank/DDBJ databases">
        <authorList>
            <person name="Scott C."/>
            <person name="Bruce N."/>
        </authorList>
    </citation>
    <scope>NUCLEOTIDE SEQUENCE</scope>
</reference>
<dbReference type="InterPro" id="IPR050300">
    <property type="entry name" value="GDXG_lipolytic_enzyme"/>
</dbReference>
<evidence type="ECO:0000313" key="4">
    <source>
        <dbReference type="Proteomes" id="UP000838763"/>
    </source>
</evidence>
<dbReference type="Pfam" id="PF07859">
    <property type="entry name" value="Abhydrolase_3"/>
    <property type="match status" value="1"/>
</dbReference>
<protein>
    <recommendedName>
        <fullName evidence="2">Alpha/beta hydrolase fold-3 domain-containing protein</fullName>
    </recommendedName>
</protein>
<keyword evidence="1" id="KW-0378">Hydrolase</keyword>
<sequence>MLTLTTCVYARPAGLDIECDVYEDDDYPVASPVVLFFHSGGLVGGSRKRLGPWIVQACKQRKWTLISADYRFLPQAKATDLLEDVAAAYTFARNWKAPILHGDPRSPPPPPPPLALFGITPITTFQHPFFSSSILLTPEPLTPEFMGSTLDPHGPILHHLENGPTPSTRTGSPRRHQNPHYVTPVEMPLDHPRCFHRGTPLRGKPWPPTVLIHGDDDYDVSMDVSVHMAQSLGEDRIKLLLAERQGHLFESESFLEDDGEGAEAMAVVRRRWIAWPPSSRAPRREAISRRQKCQQTLAYPAMLPLSLSSHYS</sequence>
<evidence type="ECO:0000259" key="2">
    <source>
        <dbReference type="Pfam" id="PF07859"/>
    </source>
</evidence>